<evidence type="ECO:0000313" key="1">
    <source>
        <dbReference type="EMBL" id="VDN62589.1"/>
    </source>
</evidence>
<protein>
    <submittedName>
        <fullName evidence="1">Uncharacterized protein</fullName>
    </submittedName>
</protein>
<dbReference type="EMBL" id="LR130779">
    <property type="protein sequence ID" value="VDN62589.1"/>
    <property type="molecule type" value="Genomic_DNA"/>
</dbReference>
<name>A0A653B1Q9_ECTOL</name>
<dbReference type="OrthoDB" id="6912619at2"/>
<reference evidence="1" key="1">
    <citation type="submission" date="2018-11" db="EMBL/GenBank/DDBJ databases">
        <authorList>
            <consortium name="Genoscope - CEA"/>
            <person name="William W."/>
        </authorList>
    </citation>
    <scope>NUCLEOTIDE SEQUENCE [LARGE SCALE GENOMIC DNA]</scope>
    <source>
        <strain evidence="1">T9AD</strain>
    </source>
</reference>
<sequence length="144" mass="15074">MTRYRNPFVLALSGLLVACASEQPAVPVPAPETDAPPASVATPTPALRGQLLGVAQGADVELALLAIDLSGRPSALLGQAHLRGDGQALPFHLPLNVVPPSQTQRVELRGRVSQAGRLVQRLPARAITHLHDQDLGPLHLVPAP</sequence>
<gene>
    <name evidence="1" type="ORF">POT9AD_1602</name>
</gene>
<proteinExistence type="predicted"/>
<dbReference type="PROSITE" id="PS51257">
    <property type="entry name" value="PROKAR_LIPOPROTEIN"/>
    <property type="match status" value="1"/>
</dbReference>
<organism evidence="1">
    <name type="scientific">Ectopseudomonas oleovorans</name>
    <name type="common">Pseudomonas oleovorans</name>
    <dbReference type="NCBI Taxonomy" id="301"/>
    <lineage>
        <taxon>Bacteria</taxon>
        <taxon>Pseudomonadati</taxon>
        <taxon>Pseudomonadota</taxon>
        <taxon>Gammaproteobacteria</taxon>
        <taxon>Pseudomonadales</taxon>
        <taxon>Pseudomonadaceae</taxon>
        <taxon>Ectopseudomonas</taxon>
    </lineage>
</organism>
<dbReference type="AlphaFoldDB" id="A0A653B1Q9"/>
<accession>A0A653B1Q9</accession>